<organism evidence="3">
    <name type="scientific">marine metagenome</name>
    <dbReference type="NCBI Taxonomy" id="408172"/>
    <lineage>
        <taxon>unclassified sequences</taxon>
        <taxon>metagenomes</taxon>
        <taxon>ecological metagenomes</taxon>
    </lineage>
</organism>
<dbReference type="PROSITE" id="PS50885">
    <property type="entry name" value="HAMP"/>
    <property type="match status" value="1"/>
</dbReference>
<dbReference type="SMART" id="SM00331">
    <property type="entry name" value="PP2C_SIG"/>
    <property type="match status" value="1"/>
</dbReference>
<keyword evidence="1" id="KW-0378">Hydrolase</keyword>
<dbReference type="InterPro" id="IPR052016">
    <property type="entry name" value="Bact_Sigma-Reg"/>
</dbReference>
<dbReference type="InterPro" id="IPR036457">
    <property type="entry name" value="PPM-type-like_dom_sf"/>
</dbReference>
<dbReference type="Gene3D" id="3.60.40.10">
    <property type="entry name" value="PPM-type phosphatase domain"/>
    <property type="match status" value="1"/>
</dbReference>
<proteinExistence type="predicted"/>
<evidence type="ECO:0000256" key="1">
    <source>
        <dbReference type="ARBA" id="ARBA00022801"/>
    </source>
</evidence>
<evidence type="ECO:0000259" key="2">
    <source>
        <dbReference type="PROSITE" id="PS50885"/>
    </source>
</evidence>
<dbReference type="GO" id="GO:0007165">
    <property type="term" value="P:signal transduction"/>
    <property type="evidence" value="ECO:0007669"/>
    <property type="project" value="InterPro"/>
</dbReference>
<dbReference type="Pfam" id="PF07228">
    <property type="entry name" value="SpoIIE"/>
    <property type="match status" value="1"/>
</dbReference>
<dbReference type="GO" id="GO:0016020">
    <property type="term" value="C:membrane"/>
    <property type="evidence" value="ECO:0007669"/>
    <property type="project" value="InterPro"/>
</dbReference>
<dbReference type="InterPro" id="IPR003660">
    <property type="entry name" value="HAMP_dom"/>
</dbReference>
<dbReference type="PANTHER" id="PTHR43156">
    <property type="entry name" value="STAGE II SPORULATION PROTEIN E-RELATED"/>
    <property type="match status" value="1"/>
</dbReference>
<protein>
    <recommendedName>
        <fullName evidence="2">HAMP domain-containing protein</fullName>
    </recommendedName>
</protein>
<dbReference type="Gene3D" id="6.10.340.10">
    <property type="match status" value="1"/>
</dbReference>
<dbReference type="CDD" id="cd06225">
    <property type="entry name" value="HAMP"/>
    <property type="match status" value="1"/>
</dbReference>
<dbReference type="GO" id="GO:0016791">
    <property type="term" value="F:phosphatase activity"/>
    <property type="evidence" value="ECO:0007669"/>
    <property type="project" value="TreeGrafter"/>
</dbReference>
<evidence type="ECO:0000313" key="3">
    <source>
        <dbReference type="EMBL" id="SVB72355.1"/>
    </source>
</evidence>
<name>A0A382GC25_9ZZZZ</name>
<dbReference type="SUPFAM" id="SSF158472">
    <property type="entry name" value="HAMP domain-like"/>
    <property type="match status" value="1"/>
</dbReference>
<sequence length="359" mass="38949">VDLNFARALIFALFLVGAMFLAIEAAALTMGFTLAKSITGAVHELFAGTERIRRGDLAHRIRVETGDQLGELAVSFNAMTGSIAGLLEQAEEKRRLEEELRIARDIQMSLLPQGTFSLPGLTVSASCIPAREVGGDYYDFVPLDDRRLGVIVADVSGKGTSAAFYMAELKGVLLSLSRIYQSPRRLLIEANRILSGNLDSRTFITILYAVLDLNDRTLTYARAGHTPLIHVTSKGVGTVCSRALAPGGVAVGWGLENMQERFKGVLEERTVTFSDGDLFALFTDGITEAMNEGLDLFGEDRLCGLLEEHARSPLETLRKRIVGDVTGFVGDAEQHDDMTLVLFRVDGSGVVGQPVVRQA</sequence>
<feature type="non-terminal residue" evidence="3">
    <location>
        <position position="1"/>
    </location>
</feature>
<dbReference type="AlphaFoldDB" id="A0A382GC25"/>
<dbReference type="SUPFAM" id="SSF81606">
    <property type="entry name" value="PP2C-like"/>
    <property type="match status" value="1"/>
</dbReference>
<gene>
    <name evidence="3" type="ORF">METZ01_LOCUS225209</name>
</gene>
<dbReference type="SMART" id="SM00304">
    <property type="entry name" value="HAMP"/>
    <property type="match status" value="1"/>
</dbReference>
<accession>A0A382GC25</accession>
<dbReference type="EMBL" id="UINC01054530">
    <property type="protein sequence ID" value="SVB72355.1"/>
    <property type="molecule type" value="Genomic_DNA"/>
</dbReference>
<feature type="domain" description="HAMP" evidence="2">
    <location>
        <begin position="36"/>
        <end position="88"/>
    </location>
</feature>
<dbReference type="Pfam" id="PF00672">
    <property type="entry name" value="HAMP"/>
    <property type="match status" value="1"/>
</dbReference>
<dbReference type="PANTHER" id="PTHR43156:SF2">
    <property type="entry name" value="STAGE II SPORULATION PROTEIN E"/>
    <property type="match status" value="1"/>
</dbReference>
<dbReference type="InterPro" id="IPR001932">
    <property type="entry name" value="PPM-type_phosphatase-like_dom"/>
</dbReference>
<reference evidence="3" key="1">
    <citation type="submission" date="2018-05" db="EMBL/GenBank/DDBJ databases">
        <authorList>
            <person name="Lanie J.A."/>
            <person name="Ng W.-L."/>
            <person name="Kazmierczak K.M."/>
            <person name="Andrzejewski T.M."/>
            <person name="Davidsen T.M."/>
            <person name="Wayne K.J."/>
            <person name="Tettelin H."/>
            <person name="Glass J.I."/>
            <person name="Rusch D."/>
            <person name="Podicherti R."/>
            <person name="Tsui H.-C.T."/>
            <person name="Winkler M.E."/>
        </authorList>
    </citation>
    <scope>NUCLEOTIDE SEQUENCE</scope>
</reference>